<dbReference type="Gene3D" id="3.40.30.10">
    <property type="entry name" value="Glutaredoxin"/>
    <property type="match status" value="1"/>
</dbReference>
<evidence type="ECO:0000313" key="3">
    <source>
        <dbReference type="Proteomes" id="UP000051562"/>
    </source>
</evidence>
<name>A0A0Q3I5L5_9HYPH</name>
<proteinExistence type="predicted"/>
<organism evidence="2 3">
    <name type="scientific">Bosea thiooxidans</name>
    <dbReference type="NCBI Taxonomy" id="53254"/>
    <lineage>
        <taxon>Bacteria</taxon>
        <taxon>Pseudomonadati</taxon>
        <taxon>Pseudomonadota</taxon>
        <taxon>Alphaproteobacteria</taxon>
        <taxon>Hyphomicrobiales</taxon>
        <taxon>Boseaceae</taxon>
        <taxon>Bosea</taxon>
    </lineage>
</organism>
<dbReference type="SUPFAM" id="SSF52833">
    <property type="entry name" value="Thioredoxin-like"/>
    <property type="match status" value="1"/>
</dbReference>
<evidence type="ECO:0000313" key="2">
    <source>
        <dbReference type="EMBL" id="KQK30045.1"/>
    </source>
</evidence>
<gene>
    <name evidence="2" type="ORF">ARD30_15170</name>
</gene>
<accession>A0A0Q3I5L5</accession>
<protein>
    <recommendedName>
        <fullName evidence="4">Thioredoxin-like fold domain-containing protein</fullName>
    </recommendedName>
</protein>
<keyword evidence="1" id="KW-0732">Signal</keyword>
<dbReference type="EMBL" id="LMAR01000043">
    <property type="protein sequence ID" value="KQK30045.1"/>
    <property type="molecule type" value="Genomic_DNA"/>
</dbReference>
<dbReference type="OrthoDB" id="7362982at2"/>
<evidence type="ECO:0008006" key="4">
    <source>
        <dbReference type="Google" id="ProtNLM"/>
    </source>
</evidence>
<keyword evidence="3" id="KW-1185">Reference proteome</keyword>
<dbReference type="AlphaFoldDB" id="A0A0Q3I5L5"/>
<feature type="chain" id="PRO_5006203917" description="Thioredoxin-like fold domain-containing protein" evidence="1">
    <location>
        <begin position="28"/>
        <end position="134"/>
    </location>
</feature>
<reference evidence="2 3" key="1">
    <citation type="submission" date="2015-10" db="EMBL/GenBank/DDBJ databases">
        <title>Draft genome of Bosea thiooxidans.</title>
        <authorList>
            <person name="Wang X."/>
        </authorList>
    </citation>
    <scope>NUCLEOTIDE SEQUENCE [LARGE SCALE GENOMIC DNA]</scope>
    <source>
        <strain evidence="2 3">CGMCC 9174</strain>
    </source>
</reference>
<comment type="caution">
    <text evidence="2">The sequence shown here is derived from an EMBL/GenBank/DDBJ whole genome shotgun (WGS) entry which is preliminary data.</text>
</comment>
<feature type="signal peptide" evidence="1">
    <location>
        <begin position="1"/>
        <end position="27"/>
    </location>
</feature>
<sequence length="134" mass="14714">MFASGRHRVRAAAAFALWIGASMPALAAELVMYTRDSCPFCRRFEREVAPVYAATPEGRRAPLRRVELPAGGIRGGGLNEPVIATPTFVLVDDGRERGRITGYLNDDMFWGLLGRLVAGIDTAERTQEHRAETP</sequence>
<dbReference type="InterPro" id="IPR036249">
    <property type="entry name" value="Thioredoxin-like_sf"/>
</dbReference>
<evidence type="ECO:0000256" key="1">
    <source>
        <dbReference type="SAM" id="SignalP"/>
    </source>
</evidence>
<dbReference type="Proteomes" id="UP000051562">
    <property type="component" value="Unassembled WGS sequence"/>
</dbReference>
<dbReference type="STRING" id="53254.SAMN05660750_01001"/>